<protein>
    <submittedName>
        <fullName evidence="1">Uncharacterized protein</fullName>
    </submittedName>
</protein>
<dbReference type="Proteomes" id="UP000317209">
    <property type="component" value="Unassembled WGS sequence"/>
</dbReference>
<gene>
    <name evidence="1" type="ORF">FB560_2638</name>
</gene>
<evidence type="ECO:0000313" key="1">
    <source>
        <dbReference type="EMBL" id="TQL86973.1"/>
    </source>
</evidence>
<sequence>MRGMDHPVDVLDQVVSDLDAVVRAGSVSGVSDAEKLDVLRAAGDVVRRAEALIVETVASVPARPAGSGIRRSADSSAAAA</sequence>
<comment type="caution">
    <text evidence="1">The sequence shown here is derived from an EMBL/GenBank/DDBJ whole genome shotgun (WGS) entry which is preliminary data.</text>
</comment>
<name>A0A543BQ80_9MICO</name>
<dbReference type="EMBL" id="VFOX01000001">
    <property type="protein sequence ID" value="TQL86973.1"/>
    <property type="molecule type" value="Genomic_DNA"/>
</dbReference>
<reference evidence="1 2" key="1">
    <citation type="submission" date="2019-06" db="EMBL/GenBank/DDBJ databases">
        <title>Sequencing the genomes of 1000 actinobacteria strains.</title>
        <authorList>
            <person name="Klenk H.-P."/>
        </authorList>
    </citation>
    <scope>NUCLEOTIDE SEQUENCE [LARGE SCALE GENOMIC DNA]</scope>
    <source>
        <strain evidence="1 2">DSM 20169</strain>
    </source>
</reference>
<organism evidence="1 2">
    <name type="scientific">Microbacterium saperdae</name>
    <dbReference type="NCBI Taxonomy" id="69368"/>
    <lineage>
        <taxon>Bacteria</taxon>
        <taxon>Bacillati</taxon>
        <taxon>Actinomycetota</taxon>
        <taxon>Actinomycetes</taxon>
        <taxon>Micrococcales</taxon>
        <taxon>Microbacteriaceae</taxon>
        <taxon>Microbacterium</taxon>
    </lineage>
</organism>
<evidence type="ECO:0000313" key="2">
    <source>
        <dbReference type="Proteomes" id="UP000317209"/>
    </source>
</evidence>
<proteinExistence type="predicted"/>
<dbReference type="AlphaFoldDB" id="A0A543BQ80"/>
<keyword evidence="2" id="KW-1185">Reference proteome</keyword>
<accession>A0A543BQ80</accession>